<evidence type="ECO:0000313" key="5">
    <source>
        <dbReference type="EMBL" id="KAE9285247.1"/>
    </source>
</evidence>
<name>A0A6A3WEY9_9STRA</name>
<reference evidence="6 7" key="1">
    <citation type="submission" date="2018-08" db="EMBL/GenBank/DDBJ databases">
        <title>Genomic investigation of the strawberry pathogen Phytophthora fragariae indicates pathogenicity is determined by transcriptional variation in three key races.</title>
        <authorList>
            <person name="Adams T.M."/>
            <person name="Armitage A.D."/>
            <person name="Sobczyk M.K."/>
            <person name="Bates H.J."/>
            <person name="Dunwell J.M."/>
            <person name="Nellist C.F."/>
            <person name="Harrison R.J."/>
        </authorList>
    </citation>
    <scope>NUCLEOTIDE SEQUENCE [LARGE SCALE GENOMIC DNA]</scope>
    <source>
        <strain evidence="5 7">A4</strain>
        <strain evidence="4 6">NOV-27</strain>
        <strain evidence="3 9">ONT-3</strain>
        <strain evidence="2 8">SCRP245</strain>
    </source>
</reference>
<dbReference type="AlphaFoldDB" id="A0A6A3WEY9"/>
<dbReference type="EMBL" id="QXFW01004425">
    <property type="protein sequence ID" value="KAE8965766.1"/>
    <property type="molecule type" value="Genomic_DNA"/>
</dbReference>
<comment type="caution">
    <text evidence="4">The sequence shown here is derived from an EMBL/GenBank/DDBJ whole genome shotgun (WGS) entry which is preliminary data.</text>
</comment>
<protein>
    <submittedName>
        <fullName evidence="4">Uncharacterized protein</fullName>
    </submittedName>
</protein>
<evidence type="ECO:0000313" key="7">
    <source>
        <dbReference type="Proteomes" id="UP000437068"/>
    </source>
</evidence>
<evidence type="ECO:0000313" key="4">
    <source>
        <dbReference type="EMBL" id="KAE9181590.1"/>
    </source>
</evidence>
<dbReference type="Proteomes" id="UP000460718">
    <property type="component" value="Unassembled WGS sequence"/>
</dbReference>
<proteinExistence type="predicted"/>
<accession>A0A6A3WEY9</accession>
<evidence type="ECO:0000256" key="1">
    <source>
        <dbReference type="SAM" id="Phobius"/>
    </source>
</evidence>
<keyword evidence="1" id="KW-0812">Transmembrane</keyword>
<dbReference type="Proteomes" id="UP000437068">
    <property type="component" value="Unassembled WGS sequence"/>
</dbReference>
<keyword evidence="6" id="KW-1185">Reference proteome</keyword>
<keyword evidence="1" id="KW-0472">Membrane</keyword>
<dbReference type="Proteomes" id="UP000488956">
    <property type="component" value="Unassembled WGS sequence"/>
</dbReference>
<evidence type="ECO:0000313" key="6">
    <source>
        <dbReference type="Proteomes" id="UP000433483"/>
    </source>
</evidence>
<evidence type="ECO:0000313" key="9">
    <source>
        <dbReference type="Proteomes" id="UP000488956"/>
    </source>
</evidence>
<evidence type="ECO:0000313" key="3">
    <source>
        <dbReference type="EMBL" id="KAE9080926.1"/>
    </source>
</evidence>
<keyword evidence="1" id="KW-1133">Transmembrane helix</keyword>
<dbReference type="Proteomes" id="UP000433483">
    <property type="component" value="Unassembled WGS sequence"/>
</dbReference>
<dbReference type="EMBL" id="QXGB01002099">
    <property type="protein sequence ID" value="KAE9181590.1"/>
    <property type="molecule type" value="Genomic_DNA"/>
</dbReference>
<dbReference type="EMBL" id="QXFX01002084">
    <property type="protein sequence ID" value="KAE9080926.1"/>
    <property type="molecule type" value="Genomic_DNA"/>
</dbReference>
<feature type="transmembrane region" description="Helical" evidence="1">
    <location>
        <begin position="13"/>
        <end position="36"/>
    </location>
</feature>
<evidence type="ECO:0000313" key="2">
    <source>
        <dbReference type="EMBL" id="KAE8965766.1"/>
    </source>
</evidence>
<gene>
    <name evidence="5" type="ORF">PF001_g21995</name>
    <name evidence="4" type="ORF">PF005_g22824</name>
    <name evidence="3" type="ORF">PF010_g22203</name>
    <name evidence="2" type="ORF">PF011_g28168</name>
</gene>
<evidence type="ECO:0000313" key="8">
    <source>
        <dbReference type="Proteomes" id="UP000460718"/>
    </source>
</evidence>
<organism evidence="4 6">
    <name type="scientific">Phytophthora fragariae</name>
    <dbReference type="NCBI Taxonomy" id="53985"/>
    <lineage>
        <taxon>Eukaryota</taxon>
        <taxon>Sar</taxon>
        <taxon>Stramenopiles</taxon>
        <taxon>Oomycota</taxon>
        <taxon>Peronosporomycetes</taxon>
        <taxon>Peronosporales</taxon>
        <taxon>Peronosporaceae</taxon>
        <taxon>Phytophthora</taxon>
    </lineage>
</organism>
<dbReference type="EMBL" id="QXGE01002068">
    <property type="protein sequence ID" value="KAE9285247.1"/>
    <property type="molecule type" value="Genomic_DNA"/>
</dbReference>
<sequence>MVGALLVMAGHDWVLVACHTFFSWLQLVVSTSGVIAG</sequence>